<accession>A0A1H3NMT2</accession>
<dbReference type="RefSeq" id="WP_091555978.1">
    <property type="nucleotide sequence ID" value="NZ_FNPH01000004.1"/>
</dbReference>
<reference evidence="3" key="1">
    <citation type="submission" date="2016-10" db="EMBL/GenBank/DDBJ databases">
        <authorList>
            <person name="Varghese N."/>
            <person name="Submissions S."/>
        </authorList>
    </citation>
    <scope>NUCLEOTIDE SEQUENCE [LARGE SCALE GENOMIC DNA]</scope>
    <source>
        <strain evidence="3">DSM 45245</strain>
    </source>
</reference>
<protein>
    <submittedName>
        <fullName evidence="2">Uncharacterized protein</fullName>
    </submittedName>
</protein>
<feature type="region of interest" description="Disordered" evidence="1">
    <location>
        <begin position="54"/>
        <end position="93"/>
    </location>
</feature>
<keyword evidence="3" id="KW-1185">Reference proteome</keyword>
<dbReference type="OrthoDB" id="3403206at2"/>
<dbReference type="AlphaFoldDB" id="A0A1H3NMT2"/>
<feature type="compositionally biased region" description="Basic and acidic residues" evidence="1">
    <location>
        <begin position="54"/>
        <end position="69"/>
    </location>
</feature>
<evidence type="ECO:0000313" key="2">
    <source>
        <dbReference type="EMBL" id="SDY90063.1"/>
    </source>
</evidence>
<dbReference type="Proteomes" id="UP000242415">
    <property type="component" value="Unassembled WGS sequence"/>
</dbReference>
<sequence length="93" mass="10915">MSEAERPEPDKPVKRDRLFEVLFKFLGPPTVDNAVQGTSAAARDGWKRDLAARKRYTEEQKRKKRELREQRKRRDAAAHDPFAVPDQPQRPFE</sequence>
<evidence type="ECO:0000313" key="3">
    <source>
        <dbReference type="Proteomes" id="UP000242415"/>
    </source>
</evidence>
<name>A0A1H3NMT2_9ACTN</name>
<organism evidence="2 3">
    <name type="scientific">Micromonospora pattaloongensis</name>
    <dbReference type="NCBI Taxonomy" id="405436"/>
    <lineage>
        <taxon>Bacteria</taxon>
        <taxon>Bacillati</taxon>
        <taxon>Actinomycetota</taxon>
        <taxon>Actinomycetes</taxon>
        <taxon>Micromonosporales</taxon>
        <taxon>Micromonosporaceae</taxon>
        <taxon>Micromonospora</taxon>
    </lineage>
</organism>
<gene>
    <name evidence="2" type="ORF">SAMN05444365_10464</name>
</gene>
<dbReference type="EMBL" id="FNPH01000004">
    <property type="protein sequence ID" value="SDY90063.1"/>
    <property type="molecule type" value="Genomic_DNA"/>
</dbReference>
<evidence type="ECO:0000256" key="1">
    <source>
        <dbReference type="SAM" id="MobiDB-lite"/>
    </source>
</evidence>
<proteinExistence type="predicted"/>